<dbReference type="Gene3D" id="3.40.30.10">
    <property type="entry name" value="Glutaredoxin"/>
    <property type="match status" value="1"/>
</dbReference>
<keyword evidence="2" id="KW-1185">Reference proteome</keyword>
<gene>
    <name evidence="3" type="primary">LOC116937200</name>
</gene>
<feature type="signal peptide" evidence="1">
    <location>
        <begin position="1"/>
        <end position="18"/>
    </location>
</feature>
<keyword evidence="1" id="KW-0732">Signal</keyword>
<proteinExistence type="predicted"/>
<dbReference type="Proteomes" id="UP001318040">
    <property type="component" value="Unplaced"/>
</dbReference>
<dbReference type="RefSeq" id="XP_032800175.1">
    <property type="nucleotide sequence ID" value="XM_032944284.1"/>
</dbReference>
<protein>
    <submittedName>
        <fullName evidence="3">Thioredoxin-related transmembrane protein 2-B-like</fullName>
    </submittedName>
</protein>
<evidence type="ECO:0000256" key="1">
    <source>
        <dbReference type="SAM" id="SignalP"/>
    </source>
</evidence>
<dbReference type="AlphaFoldDB" id="A0AAJ7SK48"/>
<dbReference type="KEGG" id="pmrn:116937200"/>
<organism evidence="2 3">
    <name type="scientific">Petromyzon marinus</name>
    <name type="common">Sea lamprey</name>
    <dbReference type="NCBI Taxonomy" id="7757"/>
    <lineage>
        <taxon>Eukaryota</taxon>
        <taxon>Metazoa</taxon>
        <taxon>Chordata</taxon>
        <taxon>Craniata</taxon>
        <taxon>Vertebrata</taxon>
        <taxon>Cyclostomata</taxon>
        <taxon>Hyperoartia</taxon>
        <taxon>Petromyzontiformes</taxon>
        <taxon>Petromyzontidae</taxon>
        <taxon>Petromyzon</taxon>
    </lineage>
</organism>
<reference evidence="3" key="1">
    <citation type="submission" date="2025-08" db="UniProtKB">
        <authorList>
            <consortium name="RefSeq"/>
        </authorList>
    </citation>
    <scope>IDENTIFICATION</scope>
    <source>
        <tissue evidence="3">Sperm</tissue>
    </source>
</reference>
<accession>A0AAJ7SK48</accession>
<name>A0AAJ7SK48_PETMA</name>
<evidence type="ECO:0000313" key="2">
    <source>
        <dbReference type="Proteomes" id="UP001318040"/>
    </source>
</evidence>
<sequence>MLLLLMMLLLMFRFKVSASPLAKQLPALLLFCDGVEAMRRPLTDSRGRAVTWTFSQENVIREFNLNEIYAEGSSRKKRKEVKEVKKEEVKEVVKEEVKEVVKEEVKEEEGSVAETKKNK</sequence>
<feature type="chain" id="PRO_5042566192" evidence="1">
    <location>
        <begin position="19"/>
        <end position="119"/>
    </location>
</feature>
<evidence type="ECO:0000313" key="3">
    <source>
        <dbReference type="RefSeq" id="XP_032800175.1"/>
    </source>
</evidence>